<evidence type="ECO:0000256" key="5">
    <source>
        <dbReference type="ARBA" id="ARBA00013198"/>
    </source>
</evidence>
<dbReference type="UniPathway" id="UPA00115">
    <property type="reaction ID" value="UER00409"/>
</dbReference>
<dbReference type="NCBIfam" id="TIGR01198">
    <property type="entry name" value="pgl"/>
    <property type="match status" value="1"/>
</dbReference>
<dbReference type="InterPro" id="IPR037171">
    <property type="entry name" value="NagB/RpiA_transferase-like"/>
</dbReference>
<keyword evidence="7" id="KW-0378">Hydrolase</keyword>
<feature type="domain" description="Glucosamine/galactosamine-6-phosphate isomerase" evidence="8">
    <location>
        <begin position="10"/>
        <end position="236"/>
    </location>
</feature>
<dbReference type="Pfam" id="PF01182">
    <property type="entry name" value="Glucosamine_iso"/>
    <property type="match status" value="1"/>
</dbReference>
<evidence type="ECO:0000256" key="6">
    <source>
        <dbReference type="ARBA" id="ARBA00020337"/>
    </source>
</evidence>
<sequence length="246" mass="25811">MIARQILIHEDPEATANAIAARLITSIADALAARGVAHVVVTGGSLGIAALEAVAANPAKTSVNWSQVHFWWGDERFVATDSADRNVLQAEALFAALDELGLDRSTVHAMGASDKYDTAEQAAEAYAAELAAEAEQGALNPAFDVLMLGMGPDSHVASLFPNHTRSDQPGVIAVHDSPKPPPHRVTLTMGTINTAKEVWLIVTGADKAPALAKAQHEINEVAVPASAVHGTEATRWIIDRAAATLL</sequence>
<dbReference type="SUPFAM" id="SSF100950">
    <property type="entry name" value="NagB/RpiA/CoA transferase-like"/>
    <property type="match status" value="1"/>
</dbReference>
<dbReference type="EMBL" id="PNQX01000001">
    <property type="protein sequence ID" value="PMQ20718.1"/>
    <property type="molecule type" value="Genomic_DNA"/>
</dbReference>
<name>A0A2N7S3I4_9MICC</name>
<comment type="function">
    <text evidence="2 7">Hydrolysis of 6-phosphogluconolactone to 6-phosphogluconate.</text>
</comment>
<evidence type="ECO:0000256" key="2">
    <source>
        <dbReference type="ARBA" id="ARBA00002681"/>
    </source>
</evidence>
<dbReference type="RefSeq" id="WP_102597526.1">
    <property type="nucleotide sequence ID" value="NZ_JBQDJG010000037.1"/>
</dbReference>
<dbReference type="InterPro" id="IPR006148">
    <property type="entry name" value="Glc/Gal-6P_isomerase"/>
</dbReference>
<dbReference type="EC" id="3.1.1.31" evidence="5 7"/>
<evidence type="ECO:0000313" key="10">
    <source>
        <dbReference type="Proteomes" id="UP000235739"/>
    </source>
</evidence>
<dbReference type="Proteomes" id="UP000235739">
    <property type="component" value="Unassembled WGS sequence"/>
</dbReference>
<organism evidence="9 10">
    <name type="scientific">Glutamicibacter arilaitensis</name>
    <dbReference type="NCBI Taxonomy" id="256701"/>
    <lineage>
        <taxon>Bacteria</taxon>
        <taxon>Bacillati</taxon>
        <taxon>Actinomycetota</taxon>
        <taxon>Actinomycetes</taxon>
        <taxon>Micrococcales</taxon>
        <taxon>Micrococcaceae</taxon>
        <taxon>Glutamicibacter</taxon>
    </lineage>
</organism>
<comment type="similarity">
    <text evidence="4 7">Belongs to the glucosamine/galactosamine-6-phosphate isomerase family. 6-phosphogluconolactonase subfamily.</text>
</comment>
<comment type="caution">
    <text evidence="9">The sequence shown here is derived from an EMBL/GenBank/DDBJ whole genome shotgun (WGS) entry which is preliminary data.</text>
</comment>
<dbReference type="CDD" id="cd01400">
    <property type="entry name" value="6PGL"/>
    <property type="match status" value="1"/>
</dbReference>
<gene>
    <name evidence="7 9" type="primary">pgl</name>
    <name evidence="9" type="ORF">CIK84_03740</name>
</gene>
<dbReference type="PANTHER" id="PTHR11054:SF0">
    <property type="entry name" value="6-PHOSPHOGLUCONOLACTONASE"/>
    <property type="match status" value="1"/>
</dbReference>
<dbReference type="GO" id="GO:0017057">
    <property type="term" value="F:6-phosphogluconolactonase activity"/>
    <property type="evidence" value="ECO:0007669"/>
    <property type="project" value="UniProtKB-UniRule"/>
</dbReference>
<dbReference type="AlphaFoldDB" id="A0A2N7S3I4"/>
<protein>
    <recommendedName>
        <fullName evidence="6 7">6-phosphogluconolactonase</fullName>
        <shortName evidence="7">6PGL</shortName>
        <ecNumber evidence="5 7">3.1.1.31</ecNumber>
    </recommendedName>
</protein>
<dbReference type="PANTHER" id="PTHR11054">
    <property type="entry name" value="6-PHOSPHOGLUCONOLACTONASE"/>
    <property type="match status" value="1"/>
</dbReference>
<evidence type="ECO:0000256" key="4">
    <source>
        <dbReference type="ARBA" id="ARBA00010662"/>
    </source>
</evidence>
<evidence type="ECO:0000259" key="8">
    <source>
        <dbReference type="Pfam" id="PF01182"/>
    </source>
</evidence>
<comment type="catalytic activity">
    <reaction evidence="1 7">
        <text>6-phospho-D-glucono-1,5-lactone + H2O = 6-phospho-D-gluconate + H(+)</text>
        <dbReference type="Rhea" id="RHEA:12556"/>
        <dbReference type="ChEBI" id="CHEBI:15377"/>
        <dbReference type="ChEBI" id="CHEBI:15378"/>
        <dbReference type="ChEBI" id="CHEBI:57955"/>
        <dbReference type="ChEBI" id="CHEBI:58759"/>
        <dbReference type="EC" id="3.1.1.31"/>
    </reaction>
</comment>
<dbReference type="GO" id="GO:0006098">
    <property type="term" value="P:pentose-phosphate shunt"/>
    <property type="evidence" value="ECO:0007669"/>
    <property type="project" value="UniProtKB-UniPathway"/>
</dbReference>
<proteinExistence type="inferred from homology"/>
<dbReference type="InterPro" id="IPR005900">
    <property type="entry name" value="6-phosphogluconolactonase_DevB"/>
</dbReference>
<accession>A0A2N7S3I4</accession>
<comment type="pathway">
    <text evidence="3 7">Carbohydrate degradation; pentose phosphate pathway; D-ribulose 5-phosphate from D-glucose 6-phosphate (oxidative stage): step 2/3.</text>
</comment>
<evidence type="ECO:0000256" key="1">
    <source>
        <dbReference type="ARBA" id="ARBA00000832"/>
    </source>
</evidence>
<evidence type="ECO:0000256" key="3">
    <source>
        <dbReference type="ARBA" id="ARBA00004961"/>
    </source>
</evidence>
<dbReference type="Gene3D" id="3.40.50.1360">
    <property type="match status" value="1"/>
</dbReference>
<dbReference type="GO" id="GO:0005975">
    <property type="term" value="P:carbohydrate metabolic process"/>
    <property type="evidence" value="ECO:0007669"/>
    <property type="project" value="UniProtKB-UniRule"/>
</dbReference>
<evidence type="ECO:0000256" key="7">
    <source>
        <dbReference type="RuleBase" id="RU365095"/>
    </source>
</evidence>
<dbReference type="InterPro" id="IPR039104">
    <property type="entry name" value="6PGL"/>
</dbReference>
<reference evidence="9 10" key="1">
    <citation type="journal article" date="2017" name="Elife">
        <title>Extensive horizontal gene transfer in cheese-associated bacteria.</title>
        <authorList>
            <person name="Bonham K.S."/>
            <person name="Wolfe B.E."/>
            <person name="Dutton R.J."/>
        </authorList>
    </citation>
    <scope>NUCLEOTIDE SEQUENCE [LARGE SCALE GENOMIC DNA]</scope>
    <source>
        <strain evidence="9 10">JB182</strain>
    </source>
</reference>
<evidence type="ECO:0000313" key="9">
    <source>
        <dbReference type="EMBL" id="PMQ20718.1"/>
    </source>
</evidence>